<dbReference type="Proteomes" id="UP000237271">
    <property type="component" value="Unassembled WGS sequence"/>
</dbReference>
<name>A0A2P4XW72_9STRA</name>
<comment type="caution">
    <text evidence="1">The sequence shown here is derived from an EMBL/GenBank/DDBJ whole genome shotgun (WGS) entry which is preliminary data.</text>
</comment>
<dbReference type="AlphaFoldDB" id="A0A2P4XW72"/>
<organism evidence="1 2">
    <name type="scientific">Phytophthora palmivora</name>
    <dbReference type="NCBI Taxonomy" id="4796"/>
    <lineage>
        <taxon>Eukaryota</taxon>
        <taxon>Sar</taxon>
        <taxon>Stramenopiles</taxon>
        <taxon>Oomycota</taxon>
        <taxon>Peronosporomycetes</taxon>
        <taxon>Peronosporales</taxon>
        <taxon>Peronosporaceae</taxon>
        <taxon>Phytophthora</taxon>
    </lineage>
</organism>
<evidence type="ECO:0000313" key="1">
    <source>
        <dbReference type="EMBL" id="POM69803.1"/>
    </source>
</evidence>
<keyword evidence="2" id="KW-1185">Reference proteome</keyword>
<gene>
    <name evidence="1" type="ORF">PHPALM_13883</name>
</gene>
<accession>A0A2P4XW72</accession>
<sequence>MDKFGVHLAFQEGKRGKPLSRHSVAQYYRQMKHQYPPQCRQVERQLLKQGRTLAQHCIKHDSDGFTKKDLSCTKVDLNKMMMYLYTKCKMLALCILWYLFGRASDLTFVRKQQLSISAGNMFFIRFIRVKISEEQAMSLFPDEDYTTCPLLALVLALVTHVAPCANLLNHLPDEVKNVPLVVSTSVPLLELLDDPQTPPTPTLCCNVIFFRAKTGVVCNWHPRSS</sequence>
<evidence type="ECO:0000313" key="2">
    <source>
        <dbReference type="Proteomes" id="UP000237271"/>
    </source>
</evidence>
<reference evidence="1 2" key="1">
    <citation type="journal article" date="2017" name="Genome Biol. Evol.">
        <title>Phytophthora megakarya and P. palmivora, closely related causal agents of cacao black pod rot, underwent increases in genome sizes and gene numbers by different mechanisms.</title>
        <authorList>
            <person name="Ali S.S."/>
            <person name="Shao J."/>
            <person name="Lary D.J."/>
            <person name="Kronmiller B."/>
            <person name="Shen D."/>
            <person name="Strem M.D."/>
            <person name="Amoako-Attah I."/>
            <person name="Akrofi A.Y."/>
            <person name="Begoude B.A."/>
            <person name="Ten Hoopen G.M."/>
            <person name="Coulibaly K."/>
            <person name="Kebe B.I."/>
            <person name="Melnick R.L."/>
            <person name="Guiltinan M.J."/>
            <person name="Tyler B.M."/>
            <person name="Meinhardt L.W."/>
            <person name="Bailey B.A."/>
        </authorList>
    </citation>
    <scope>NUCLEOTIDE SEQUENCE [LARGE SCALE GENOMIC DNA]</scope>
    <source>
        <strain evidence="2">sbr112.9</strain>
    </source>
</reference>
<proteinExistence type="predicted"/>
<protein>
    <submittedName>
        <fullName evidence="1">Uncharacterized protein</fullName>
    </submittedName>
</protein>
<dbReference type="EMBL" id="NCKW01007820">
    <property type="protein sequence ID" value="POM69803.1"/>
    <property type="molecule type" value="Genomic_DNA"/>
</dbReference>